<reference evidence="1" key="1">
    <citation type="submission" date="2021-11" db="EMBL/GenBank/DDBJ databases">
        <title>Fusarium solani-melongenae Genome sequencing and assembly.</title>
        <authorList>
            <person name="Xie S."/>
            <person name="Huang L."/>
            <person name="Zhang X."/>
        </authorList>
    </citation>
    <scope>NUCLEOTIDE SEQUENCE</scope>
    <source>
        <strain evidence="1">CRI 24-3</strain>
    </source>
</reference>
<organism evidence="1 2">
    <name type="scientific">Fusarium solani subsp. cucurbitae</name>
    <name type="common">Neocosmosporum cucurbitae</name>
    <dbReference type="NCBI Taxonomy" id="2747967"/>
    <lineage>
        <taxon>Eukaryota</taxon>
        <taxon>Fungi</taxon>
        <taxon>Dikarya</taxon>
        <taxon>Ascomycota</taxon>
        <taxon>Pezizomycotina</taxon>
        <taxon>Sordariomycetes</taxon>
        <taxon>Hypocreomycetidae</taxon>
        <taxon>Hypocreales</taxon>
        <taxon>Nectriaceae</taxon>
        <taxon>Fusarium</taxon>
        <taxon>Fusarium solani species complex</taxon>
    </lineage>
</organism>
<evidence type="ECO:0000313" key="1">
    <source>
        <dbReference type="EMBL" id="UPK94778.1"/>
    </source>
</evidence>
<protein>
    <submittedName>
        <fullName evidence="1">Uncharacterized protein</fullName>
    </submittedName>
</protein>
<proteinExistence type="predicted"/>
<dbReference type="EMBL" id="CP090033">
    <property type="protein sequence ID" value="UPK94778.1"/>
    <property type="molecule type" value="Genomic_DNA"/>
</dbReference>
<name>A0ACD3Z0K5_FUSSC</name>
<accession>A0ACD3Z0K5</accession>
<gene>
    <name evidence="1" type="ORF">LCI18_005713</name>
</gene>
<keyword evidence="2" id="KW-1185">Reference proteome</keyword>
<dbReference type="Proteomes" id="UP000830768">
    <property type="component" value="Chromosome 4"/>
</dbReference>
<evidence type="ECO:0000313" key="2">
    <source>
        <dbReference type="Proteomes" id="UP000830768"/>
    </source>
</evidence>
<sequence>MAPRLRMLALGLCLAPFSIALGLNLSTFAGQATLFRLQHEAAQDDGRLRLGPADVAGIDEEEDADKKCTKDKGCKLGCCGPFIAHTNLRDEQGNGVCGLGPKFCGEGCTSTCHYKSECDPGWGQEWSNATECPLKVCCSEFGFCGTTVDYCKGTTVTSPQCARDQHSSDKRTIGYYEGWNYQRPCGNMEPEEIPLGYYSHINFAFALINPDTYRLDPMDEGTASRYGRVSALKEKQDDLEVWIAIGGWAMNDPGRYRTVFSDMAKSEKAQDAFFDSLVSFLKQYNFDGVDLDWEYPVAQDRGGVEEDFENYVNLLKRLRQRLNSSGRKYGLTLTLPASYWYLRGFDIISMEQYLDWFNIMTYDIHGVWDGAIESLGPYAFAHTNLTEIQLGLELLWRNNINPGRVVLGLGFYGRSFTMKSSSCLDAGCEFKEGAKGGDCTGTPGVLSAAEINKIIKEGAQVKLDKEAGVKIVTWNNDQWVSWDDAETLKTKIDYANDHCLGGTMVWAIDLDDGTLIKALGQGLSRKESDVVPVLKIVNCFGTVEEKDEL</sequence>